<evidence type="ECO:0000313" key="1">
    <source>
        <dbReference type="EMBL" id="EPS36275.1"/>
    </source>
</evidence>
<reference evidence="1 2" key="1">
    <citation type="journal article" date="2013" name="PLoS Genet.">
        <title>Genomic mechanisms accounting for the adaptation to parasitism in nematode-trapping fungi.</title>
        <authorList>
            <person name="Meerupati T."/>
            <person name="Andersson K.M."/>
            <person name="Friman E."/>
            <person name="Kumar D."/>
            <person name="Tunlid A."/>
            <person name="Ahren D."/>
        </authorList>
    </citation>
    <scope>NUCLEOTIDE SEQUENCE [LARGE SCALE GENOMIC DNA]</scope>
    <source>
        <strain evidence="1 2">CBS 200.50</strain>
    </source>
</reference>
<accession>S7ZZU5</accession>
<proteinExistence type="predicted"/>
<reference evidence="2" key="2">
    <citation type="submission" date="2013-04" db="EMBL/GenBank/DDBJ databases">
        <title>Genomic mechanisms accounting for the adaptation to parasitism in nematode-trapping fungi.</title>
        <authorList>
            <person name="Ahren D.G."/>
        </authorList>
    </citation>
    <scope>NUCLEOTIDE SEQUENCE [LARGE SCALE GENOMIC DNA]</scope>
    <source>
        <strain evidence="2">CBS 200.50</strain>
    </source>
</reference>
<dbReference type="Proteomes" id="UP000015100">
    <property type="component" value="Unassembled WGS sequence"/>
</dbReference>
<protein>
    <submittedName>
        <fullName evidence="1">Uncharacterized protein</fullName>
    </submittedName>
</protein>
<gene>
    <name evidence="1" type="ORF">H072_10226</name>
</gene>
<evidence type="ECO:0000313" key="2">
    <source>
        <dbReference type="Proteomes" id="UP000015100"/>
    </source>
</evidence>
<dbReference type="HOGENOM" id="CLU_906198_0_0_1"/>
<organism evidence="1 2">
    <name type="scientific">Dactylellina haptotyla (strain CBS 200.50)</name>
    <name type="common">Nematode-trapping fungus</name>
    <name type="synonym">Monacrosporium haptotylum</name>
    <dbReference type="NCBI Taxonomy" id="1284197"/>
    <lineage>
        <taxon>Eukaryota</taxon>
        <taxon>Fungi</taxon>
        <taxon>Dikarya</taxon>
        <taxon>Ascomycota</taxon>
        <taxon>Pezizomycotina</taxon>
        <taxon>Orbiliomycetes</taxon>
        <taxon>Orbiliales</taxon>
        <taxon>Orbiliaceae</taxon>
        <taxon>Dactylellina</taxon>
    </lineage>
</organism>
<keyword evidence="2" id="KW-1185">Reference proteome</keyword>
<dbReference type="EMBL" id="AQGS01000949">
    <property type="protein sequence ID" value="EPS36275.1"/>
    <property type="molecule type" value="Genomic_DNA"/>
</dbReference>
<name>S7ZZU5_DACHA</name>
<dbReference type="AlphaFoldDB" id="S7ZZU5"/>
<sequence length="307" mass="35814">MNLFYPGLGFEPGKRAPRELEFESQYFYGRELSRSGRRFGLLLYSELIDRLPNLEFVYDADAYAMEPTWFEKGLDRSPSIGTGYWKLQVLKIPFDVSRNKGGRRQNPEPLNKAMIDWLDTRGANFRVLSLRGTGDSPAKPQVNLPTGKGFPYLKSLKLRGLNLFVENTINFLRNCKGTLQEFELKESRFEQRTYEDGPELSPGKARMTHYYQLLWFLWEEATQIRRFELADETGVTPRLSIRGRWNFPGCNLQVTRPLITEYINPEPIIRWSEPEERSTEEIFASRKDLTEFWLSLGIASFLRVLDI</sequence>
<comment type="caution">
    <text evidence="1">The sequence shown here is derived from an EMBL/GenBank/DDBJ whole genome shotgun (WGS) entry which is preliminary data.</text>
</comment>